<gene>
    <name evidence="2" type="ORF">GCM10023323_70340</name>
</gene>
<accession>A0ABP9TIB0</accession>
<organism evidence="2 3">
    <name type="scientific">Streptomyces thinghirensis</name>
    <dbReference type="NCBI Taxonomy" id="551547"/>
    <lineage>
        <taxon>Bacteria</taxon>
        <taxon>Bacillati</taxon>
        <taxon>Actinomycetota</taxon>
        <taxon>Actinomycetes</taxon>
        <taxon>Kitasatosporales</taxon>
        <taxon>Streptomycetaceae</taxon>
        <taxon>Streptomyces</taxon>
    </lineage>
</organism>
<sequence>MAKASSGKAPDEAPEPSVTVTDTGNAQATGDGTAVTGYRGPALGTGHAPPAIVHVSGTGNATANVGGLANTG</sequence>
<proteinExistence type="predicted"/>
<dbReference type="Proteomes" id="UP001499878">
    <property type="component" value="Unassembled WGS sequence"/>
</dbReference>
<dbReference type="EMBL" id="BAABJR010000026">
    <property type="protein sequence ID" value="GAA5216611.1"/>
    <property type="molecule type" value="Genomic_DNA"/>
</dbReference>
<protein>
    <submittedName>
        <fullName evidence="2">Uncharacterized protein</fullName>
    </submittedName>
</protein>
<evidence type="ECO:0000313" key="2">
    <source>
        <dbReference type="EMBL" id="GAA5216611.1"/>
    </source>
</evidence>
<feature type="compositionally biased region" description="Polar residues" evidence="1">
    <location>
        <begin position="18"/>
        <end position="30"/>
    </location>
</feature>
<name>A0ABP9TIB0_9ACTN</name>
<keyword evidence="3" id="KW-1185">Reference proteome</keyword>
<feature type="region of interest" description="Disordered" evidence="1">
    <location>
        <begin position="1"/>
        <end position="72"/>
    </location>
</feature>
<reference evidence="3" key="1">
    <citation type="journal article" date="2019" name="Int. J. Syst. Evol. Microbiol.">
        <title>The Global Catalogue of Microorganisms (GCM) 10K type strain sequencing project: providing services to taxonomists for standard genome sequencing and annotation.</title>
        <authorList>
            <consortium name="The Broad Institute Genomics Platform"/>
            <consortium name="The Broad Institute Genome Sequencing Center for Infectious Disease"/>
            <person name="Wu L."/>
            <person name="Ma J."/>
        </authorList>
    </citation>
    <scope>NUCLEOTIDE SEQUENCE [LARGE SCALE GENOMIC DNA]</scope>
    <source>
        <strain evidence="3">JCM 18306</strain>
    </source>
</reference>
<comment type="caution">
    <text evidence="2">The sequence shown here is derived from an EMBL/GenBank/DDBJ whole genome shotgun (WGS) entry which is preliminary data.</text>
</comment>
<evidence type="ECO:0000256" key="1">
    <source>
        <dbReference type="SAM" id="MobiDB-lite"/>
    </source>
</evidence>
<evidence type="ECO:0000313" key="3">
    <source>
        <dbReference type="Proteomes" id="UP001499878"/>
    </source>
</evidence>